<gene>
    <name evidence="8" type="ORF">D6C83_00092</name>
    <name evidence="7" type="ORF">D6C91_02558</name>
    <name evidence="6" type="ORF">D6D12_06754</name>
    <name evidence="5" type="ORF">D6D20_05655</name>
    <name evidence="4" type="ORF">D6D21_08987</name>
</gene>
<evidence type="ECO:0000313" key="9">
    <source>
        <dbReference type="Proteomes" id="UP000304947"/>
    </source>
</evidence>
<protein>
    <submittedName>
        <fullName evidence="7">Alpha/beta-hydrolase</fullName>
    </submittedName>
</protein>
<evidence type="ECO:0000313" key="6">
    <source>
        <dbReference type="EMBL" id="THX25674.1"/>
    </source>
</evidence>
<proteinExistence type="inferred from homology"/>
<dbReference type="Pfam" id="PF00561">
    <property type="entry name" value="Abhydrolase_1"/>
    <property type="match status" value="1"/>
</dbReference>
<evidence type="ECO:0000259" key="3">
    <source>
        <dbReference type="Pfam" id="PF00561"/>
    </source>
</evidence>
<organism evidence="7 10">
    <name type="scientific">Aureobasidium pullulans</name>
    <name type="common">Black yeast</name>
    <name type="synonym">Pullularia pullulans</name>
    <dbReference type="NCBI Taxonomy" id="5580"/>
    <lineage>
        <taxon>Eukaryota</taxon>
        <taxon>Fungi</taxon>
        <taxon>Dikarya</taxon>
        <taxon>Ascomycota</taxon>
        <taxon>Pezizomycotina</taxon>
        <taxon>Dothideomycetes</taxon>
        <taxon>Dothideomycetidae</taxon>
        <taxon>Dothideales</taxon>
        <taxon>Saccotheciaceae</taxon>
        <taxon>Aureobasidium</taxon>
    </lineage>
</organism>
<evidence type="ECO:0000313" key="11">
    <source>
        <dbReference type="Proteomes" id="UP000309076"/>
    </source>
</evidence>
<evidence type="ECO:0000313" key="12">
    <source>
        <dbReference type="Proteomes" id="UP000310374"/>
    </source>
</evidence>
<dbReference type="AlphaFoldDB" id="A0A4S9E0Y6"/>
<dbReference type="Proteomes" id="UP000309076">
    <property type="component" value="Unassembled WGS sequence"/>
</dbReference>
<dbReference type="GO" id="GO:0016787">
    <property type="term" value="F:hydrolase activity"/>
    <property type="evidence" value="ECO:0007669"/>
    <property type="project" value="UniProtKB-KW"/>
</dbReference>
<sequence>MTMDSLTKKTLDVSRSLTYTYYTHPPSRPENPTVLCIHGFPDEAAEWADLATTHLIPAGYGVIAVDCLGYAGTSKPLDPALYAFEHMTKDLAEILDNEKIQKVVSLGHDWGCSFAQRFYNYHPDRVLGLVMINVAYNAPGDKAFDLDAANEMSKKLFGYATQPYWYLFSSEDGYKLLDEHLESCFTVLHGPPESWLDTTCKYDGLKDYLIADKKQQTEPYATEEMMNAFITRFKRDGFAAPTCWYKAIVGGHQNFEAKKVKAMVVEVPSLYIGFDNDKVCRPELINMGIKNGFLPKLTNVKLEGGHWGLLANADKFGKTIVDWLKKEIDVSRADNSRL</sequence>
<keyword evidence="1 7" id="KW-0378">Hydrolase</keyword>
<dbReference type="InterPro" id="IPR029058">
    <property type="entry name" value="AB_hydrolase_fold"/>
</dbReference>
<dbReference type="EMBL" id="QZAM01000265">
    <property type="protein sequence ID" value="THW35826.1"/>
    <property type="molecule type" value="Genomic_DNA"/>
</dbReference>
<dbReference type="EMBL" id="QZAT01000094">
    <property type="protein sequence ID" value="THX25674.1"/>
    <property type="molecule type" value="Genomic_DNA"/>
</dbReference>
<dbReference type="InterPro" id="IPR000639">
    <property type="entry name" value="Epox_hydrolase-like"/>
</dbReference>
<accession>A0A4S9E0Y6</accession>
<dbReference type="Proteomes" id="UP000308005">
    <property type="component" value="Unassembled WGS sequence"/>
</dbReference>
<evidence type="ECO:0000313" key="10">
    <source>
        <dbReference type="Proteomes" id="UP000308005"/>
    </source>
</evidence>
<name>A0A4S9E0Y6_AURPU</name>
<evidence type="ECO:0000313" key="8">
    <source>
        <dbReference type="EMBL" id="TIA76344.1"/>
    </source>
</evidence>
<dbReference type="InterPro" id="IPR000073">
    <property type="entry name" value="AB_hydrolase_1"/>
</dbReference>
<dbReference type="EMBL" id="QZBM01000069">
    <property type="protein sequence ID" value="THZ26605.1"/>
    <property type="molecule type" value="Genomic_DNA"/>
</dbReference>
<dbReference type="Gene3D" id="3.40.50.1820">
    <property type="entry name" value="alpha/beta hydrolase"/>
    <property type="match status" value="1"/>
</dbReference>
<comment type="caution">
    <text evidence="7">The sequence shown here is derived from an EMBL/GenBank/DDBJ whole genome shotgun (WGS) entry which is preliminary data.</text>
</comment>
<dbReference type="EMBL" id="QZAN01000059">
    <property type="protein sequence ID" value="THW60628.1"/>
    <property type="molecule type" value="Genomic_DNA"/>
</dbReference>
<comment type="similarity">
    <text evidence="2">Belongs to the AB hydrolase superfamily. Epoxide hydrolase family.</text>
</comment>
<feature type="domain" description="AB hydrolase-1" evidence="3">
    <location>
        <begin position="32"/>
        <end position="310"/>
    </location>
</feature>
<evidence type="ECO:0000313" key="4">
    <source>
        <dbReference type="EMBL" id="THW35826.1"/>
    </source>
</evidence>
<evidence type="ECO:0000256" key="2">
    <source>
        <dbReference type="ARBA" id="ARBA00038334"/>
    </source>
</evidence>
<dbReference type="Proteomes" id="UP000304947">
    <property type="component" value="Unassembled WGS sequence"/>
</dbReference>
<evidence type="ECO:0000256" key="1">
    <source>
        <dbReference type="ARBA" id="ARBA00022801"/>
    </source>
</evidence>
<dbReference type="SUPFAM" id="SSF53474">
    <property type="entry name" value="alpha/beta-Hydrolases"/>
    <property type="match status" value="1"/>
</dbReference>
<dbReference type="PANTHER" id="PTHR43329">
    <property type="entry name" value="EPOXIDE HYDROLASE"/>
    <property type="match status" value="1"/>
</dbReference>
<dbReference type="Proteomes" id="UP000310374">
    <property type="component" value="Unassembled WGS sequence"/>
</dbReference>
<evidence type="ECO:0000313" key="13">
    <source>
        <dbReference type="Proteomes" id="UP000310421"/>
    </source>
</evidence>
<dbReference type="Proteomes" id="UP000310421">
    <property type="component" value="Unassembled WGS sequence"/>
</dbReference>
<evidence type="ECO:0000313" key="7">
    <source>
        <dbReference type="EMBL" id="THZ26605.1"/>
    </source>
</evidence>
<evidence type="ECO:0000313" key="5">
    <source>
        <dbReference type="EMBL" id="THW60628.1"/>
    </source>
</evidence>
<reference evidence="9 10" key="1">
    <citation type="submission" date="2018-10" db="EMBL/GenBank/DDBJ databases">
        <title>Fifty Aureobasidium pullulans genomes reveal a recombining polyextremotolerant generalist.</title>
        <authorList>
            <person name="Gostincar C."/>
            <person name="Turk M."/>
            <person name="Zajc J."/>
            <person name="Gunde-Cimerman N."/>
        </authorList>
    </citation>
    <scope>NUCLEOTIDE SEQUENCE [LARGE SCALE GENOMIC DNA]</scope>
    <source>
        <strain evidence="6 12">EXF-10081</strain>
        <strain evidence="5 13">EXF-10751</strain>
        <strain evidence="4 11">EXF-10796</strain>
        <strain evidence="8 9">EXF-3380</strain>
        <strain evidence="7 10">EXF-3863</strain>
    </source>
</reference>
<dbReference type="EMBL" id="QZBU01000009">
    <property type="protein sequence ID" value="TIA76344.1"/>
    <property type="molecule type" value="Genomic_DNA"/>
</dbReference>
<dbReference type="PRINTS" id="PR00412">
    <property type="entry name" value="EPOXHYDRLASE"/>
</dbReference>